<reference evidence="2 3" key="1">
    <citation type="submission" date="2022-06" db="EMBL/GenBank/DDBJ databases">
        <title>Halomicroarcula sp. a new haloarchaeum isolate from saline soil.</title>
        <authorList>
            <person name="Strakova D."/>
            <person name="Galisteo C."/>
            <person name="Sanchez-Porro C."/>
            <person name="Ventosa A."/>
        </authorList>
    </citation>
    <scope>NUCLEOTIDE SEQUENCE [LARGE SCALE GENOMIC DNA]</scope>
    <source>
        <strain evidence="2 3">S3CR25-11</strain>
    </source>
</reference>
<name>A0ABU2FK00_9EURY</name>
<feature type="transmembrane region" description="Helical" evidence="1">
    <location>
        <begin position="6"/>
        <end position="23"/>
    </location>
</feature>
<feature type="transmembrane region" description="Helical" evidence="1">
    <location>
        <begin position="51"/>
        <end position="71"/>
    </location>
</feature>
<comment type="caution">
    <text evidence="2">The sequence shown here is derived from an EMBL/GenBank/DDBJ whole genome shotgun (WGS) entry which is preliminary data.</text>
</comment>
<evidence type="ECO:0000256" key="1">
    <source>
        <dbReference type="SAM" id="Phobius"/>
    </source>
</evidence>
<organism evidence="2 3">
    <name type="scientific">Haloarcula onubensis</name>
    <dbReference type="NCBI Taxonomy" id="2950539"/>
    <lineage>
        <taxon>Archaea</taxon>
        <taxon>Methanobacteriati</taxon>
        <taxon>Methanobacteriota</taxon>
        <taxon>Stenosarchaea group</taxon>
        <taxon>Halobacteria</taxon>
        <taxon>Halobacteriales</taxon>
        <taxon>Haloarculaceae</taxon>
        <taxon>Haloarcula</taxon>
    </lineage>
</organism>
<proteinExistence type="predicted"/>
<dbReference type="EMBL" id="JAMQOS010000001">
    <property type="protein sequence ID" value="MDS0280521.1"/>
    <property type="molecule type" value="Genomic_DNA"/>
</dbReference>
<keyword evidence="1" id="KW-0812">Transmembrane</keyword>
<evidence type="ECO:0008006" key="4">
    <source>
        <dbReference type="Google" id="ProtNLM"/>
    </source>
</evidence>
<sequence>MVSWLTSTVLMGVAVLAVGWLAWHRGWYQYSPTAAVTPVRDPGRLSEDPRALGVAFAVLVLAAVGGVAAYLTGPGPMVGAAVAAGAGGLLVAYLLGGVYLSATSRGHPRSLAVAESVTVAGALFLVAVTLQLLGSG</sequence>
<dbReference type="Proteomes" id="UP001268864">
    <property type="component" value="Unassembled WGS sequence"/>
</dbReference>
<accession>A0ABU2FK00</accession>
<protein>
    <recommendedName>
        <fullName evidence="4">DUF1761 domain-containing protein</fullName>
    </recommendedName>
</protein>
<evidence type="ECO:0000313" key="3">
    <source>
        <dbReference type="Proteomes" id="UP001268864"/>
    </source>
</evidence>
<evidence type="ECO:0000313" key="2">
    <source>
        <dbReference type="EMBL" id="MDS0280521.1"/>
    </source>
</evidence>
<feature type="transmembrane region" description="Helical" evidence="1">
    <location>
        <begin position="112"/>
        <end position="133"/>
    </location>
</feature>
<gene>
    <name evidence="2" type="ORF">NDI86_00190</name>
</gene>
<keyword evidence="3" id="KW-1185">Reference proteome</keyword>
<feature type="transmembrane region" description="Helical" evidence="1">
    <location>
        <begin position="77"/>
        <end position="100"/>
    </location>
</feature>
<dbReference type="RefSeq" id="WP_310898369.1">
    <property type="nucleotide sequence ID" value="NZ_JAMQOS010000001.1"/>
</dbReference>
<keyword evidence="1" id="KW-1133">Transmembrane helix</keyword>
<keyword evidence="1" id="KW-0472">Membrane</keyword>